<dbReference type="RefSeq" id="WP_343796950.1">
    <property type="nucleotide sequence ID" value="NZ_BAAADJ010000010.1"/>
</dbReference>
<reference evidence="2 3" key="1">
    <citation type="journal article" date="2019" name="Int. J. Syst. Evol. Microbiol.">
        <title>The Global Catalogue of Microorganisms (GCM) 10K type strain sequencing project: providing services to taxonomists for standard genome sequencing and annotation.</title>
        <authorList>
            <consortium name="The Broad Institute Genomics Platform"/>
            <consortium name="The Broad Institute Genome Sequencing Center for Infectious Disease"/>
            <person name="Wu L."/>
            <person name="Ma J."/>
        </authorList>
    </citation>
    <scope>NUCLEOTIDE SEQUENCE [LARGE SCALE GENOMIC DNA]</scope>
    <source>
        <strain evidence="2 3">JCM 9731</strain>
    </source>
</reference>
<keyword evidence="3" id="KW-1185">Reference proteome</keyword>
<dbReference type="Proteomes" id="UP001500782">
    <property type="component" value="Unassembled WGS sequence"/>
</dbReference>
<feature type="compositionally biased region" description="Basic and acidic residues" evidence="1">
    <location>
        <begin position="9"/>
        <end position="25"/>
    </location>
</feature>
<comment type="caution">
    <text evidence="2">The sequence shown here is derived from an EMBL/GenBank/DDBJ whole genome shotgun (WGS) entry which is preliminary data.</text>
</comment>
<evidence type="ECO:0008006" key="4">
    <source>
        <dbReference type="Google" id="ProtNLM"/>
    </source>
</evidence>
<organism evidence="2 3">
    <name type="scientific">Bacillus carboniphilus</name>
    <dbReference type="NCBI Taxonomy" id="86663"/>
    <lineage>
        <taxon>Bacteria</taxon>
        <taxon>Bacillati</taxon>
        <taxon>Bacillota</taxon>
        <taxon>Bacilli</taxon>
        <taxon>Bacillales</taxon>
        <taxon>Bacillaceae</taxon>
        <taxon>Bacillus</taxon>
    </lineage>
</organism>
<evidence type="ECO:0000313" key="2">
    <source>
        <dbReference type="EMBL" id="GAA0321673.1"/>
    </source>
</evidence>
<name>A0ABN0W0A3_9BACI</name>
<accession>A0ABN0W0A3</accession>
<evidence type="ECO:0000256" key="1">
    <source>
        <dbReference type="SAM" id="MobiDB-lite"/>
    </source>
</evidence>
<sequence>MSKQGKQNAEQKRQQLKGQEGKNDVEFGTEAQIGNSKSQSQKKSGRQMNKK</sequence>
<feature type="region of interest" description="Disordered" evidence="1">
    <location>
        <begin position="1"/>
        <end position="51"/>
    </location>
</feature>
<evidence type="ECO:0000313" key="3">
    <source>
        <dbReference type="Proteomes" id="UP001500782"/>
    </source>
</evidence>
<proteinExistence type="predicted"/>
<protein>
    <recommendedName>
        <fullName evidence="4">Small, acid-soluble spore protein, alpha/beta type</fullName>
    </recommendedName>
</protein>
<dbReference type="EMBL" id="BAAADJ010000010">
    <property type="protein sequence ID" value="GAA0321673.1"/>
    <property type="molecule type" value="Genomic_DNA"/>
</dbReference>
<gene>
    <name evidence="2" type="ORF">GCM10008967_10210</name>
</gene>